<sequence length="40" mass="4532">MALFIYKDRSFTDNRLENAKALLTKQGLLFVLVGTITLCN</sequence>
<reference evidence="1 2" key="1">
    <citation type="submission" date="2009-02" db="EMBL/GenBank/DDBJ databases">
        <title>Sequencing of the draft genome and assembly of Dethiobacter alkaliphilus AHT 1.</title>
        <authorList>
            <consortium name="US DOE Joint Genome Institute (JGI-PGF)"/>
            <person name="Lucas S."/>
            <person name="Copeland A."/>
            <person name="Lapidus A."/>
            <person name="Glavina del Rio T."/>
            <person name="Dalin E."/>
            <person name="Tice H."/>
            <person name="Bruce D."/>
            <person name="Goodwin L."/>
            <person name="Pitluck S."/>
            <person name="Larimer F."/>
            <person name="Land M.L."/>
            <person name="Hauser L."/>
            <person name="Muyzer G."/>
        </authorList>
    </citation>
    <scope>NUCLEOTIDE SEQUENCE [LARGE SCALE GENOMIC DNA]</scope>
    <source>
        <strain evidence="1 2">AHT 1</strain>
    </source>
</reference>
<accession>C0GJD5</accession>
<proteinExistence type="predicted"/>
<dbReference type="EMBL" id="ACJM01000015">
    <property type="protein sequence ID" value="EEG76620.1"/>
    <property type="molecule type" value="Genomic_DNA"/>
</dbReference>
<gene>
    <name evidence="1" type="ORF">DealDRAFT_2594</name>
</gene>
<comment type="caution">
    <text evidence="1">The sequence shown here is derived from an EMBL/GenBank/DDBJ whole genome shotgun (WGS) entry which is preliminary data.</text>
</comment>
<organism evidence="1 2">
    <name type="scientific">Dethiobacter alkaliphilus AHT 1</name>
    <dbReference type="NCBI Taxonomy" id="555088"/>
    <lineage>
        <taxon>Bacteria</taxon>
        <taxon>Bacillati</taxon>
        <taxon>Bacillota</taxon>
        <taxon>Dethiobacteria</taxon>
        <taxon>Dethiobacterales</taxon>
        <taxon>Dethiobacteraceae</taxon>
        <taxon>Dethiobacter</taxon>
    </lineage>
</organism>
<protein>
    <submittedName>
        <fullName evidence="1">Uncharacterized protein</fullName>
    </submittedName>
</protein>
<name>C0GJD5_DETAL</name>
<keyword evidence="2" id="KW-1185">Reference proteome</keyword>
<dbReference type="STRING" id="555088.DealDRAFT_2594"/>
<evidence type="ECO:0000313" key="2">
    <source>
        <dbReference type="Proteomes" id="UP000006443"/>
    </source>
</evidence>
<evidence type="ECO:0000313" key="1">
    <source>
        <dbReference type="EMBL" id="EEG76620.1"/>
    </source>
</evidence>
<dbReference type="Proteomes" id="UP000006443">
    <property type="component" value="Unassembled WGS sequence"/>
</dbReference>
<dbReference type="AlphaFoldDB" id="C0GJD5"/>